<reference evidence="1 2" key="1">
    <citation type="submission" date="2018-06" db="EMBL/GenBank/DDBJ databases">
        <title>Genomic insight into two independent archaeal endosymbiosis events.</title>
        <authorList>
            <person name="Lind A.E."/>
            <person name="Lewis W.H."/>
            <person name="Spang A."/>
            <person name="Guy L."/>
            <person name="Embley M.T."/>
            <person name="Ettema T.J.G."/>
        </authorList>
    </citation>
    <scope>NUCLEOTIDE SEQUENCE [LARGE SCALE GENOMIC DNA]</scope>
    <source>
        <strain evidence="1">NOE</strain>
    </source>
</reference>
<dbReference type="EMBL" id="NIZT01000005">
    <property type="protein sequence ID" value="RBQ24329.1"/>
    <property type="molecule type" value="Genomic_DNA"/>
</dbReference>
<keyword evidence="2" id="KW-1185">Reference proteome</keyword>
<sequence length="109" mass="12355">MIISISVFGFISSDLENQKIVEENIHGRILVDDIANTINQVNSNIGHFQEIEIPNNISGKYFVINIKQNEVILSFGGKKTESTIFSIQMISIEENHIADIKLYPSEKYI</sequence>
<proteinExistence type="predicted"/>
<gene>
    <name evidence="1" type="ORF">ALNOE001_02490</name>
</gene>
<dbReference type="Proteomes" id="UP000253099">
    <property type="component" value="Unassembled WGS sequence"/>
</dbReference>
<dbReference type="AlphaFoldDB" id="A0A366MFP7"/>
<organism evidence="1 2">
    <name type="scientific">Candidatus Methanobinarius endosymbioticus</name>
    <dbReference type="NCBI Taxonomy" id="2006182"/>
    <lineage>
        <taxon>Archaea</taxon>
        <taxon>Methanobacteriati</taxon>
        <taxon>Methanobacteriota</taxon>
        <taxon>Methanomada group</taxon>
        <taxon>Methanobacteria</taxon>
        <taxon>Methanobacteriales</taxon>
        <taxon>Methanobacteriaceae</taxon>
        <taxon>Candidatus Methanobinarius</taxon>
    </lineage>
</organism>
<name>A0A366MFP7_9EURY</name>
<evidence type="ECO:0000313" key="2">
    <source>
        <dbReference type="Proteomes" id="UP000253099"/>
    </source>
</evidence>
<protein>
    <submittedName>
        <fullName evidence="1">Uncharacterized protein</fullName>
    </submittedName>
</protein>
<accession>A0A366MFP7</accession>
<comment type="caution">
    <text evidence="1">The sequence shown here is derived from an EMBL/GenBank/DDBJ whole genome shotgun (WGS) entry which is preliminary data.</text>
</comment>
<evidence type="ECO:0000313" key="1">
    <source>
        <dbReference type="EMBL" id="RBQ24329.1"/>
    </source>
</evidence>